<keyword evidence="7" id="KW-1185">Reference proteome</keyword>
<keyword evidence="4 5" id="KW-0472">Membrane</keyword>
<evidence type="ECO:0000256" key="1">
    <source>
        <dbReference type="ARBA" id="ARBA00004141"/>
    </source>
</evidence>
<keyword evidence="3 5" id="KW-1133">Transmembrane helix</keyword>
<organism evidence="6 7">
    <name type="scientific">Pseudobacter ginsenosidimutans</name>
    <dbReference type="NCBI Taxonomy" id="661488"/>
    <lineage>
        <taxon>Bacteria</taxon>
        <taxon>Pseudomonadati</taxon>
        <taxon>Bacteroidota</taxon>
        <taxon>Chitinophagia</taxon>
        <taxon>Chitinophagales</taxon>
        <taxon>Chitinophagaceae</taxon>
        <taxon>Pseudobacter</taxon>
    </lineage>
</organism>
<feature type="transmembrane region" description="Helical" evidence="5">
    <location>
        <begin position="380"/>
        <end position="400"/>
    </location>
</feature>
<dbReference type="InterPro" id="IPR002293">
    <property type="entry name" value="AA/rel_permease1"/>
</dbReference>
<accession>A0A4Q7MC68</accession>
<dbReference type="Pfam" id="PF13520">
    <property type="entry name" value="AA_permease_2"/>
    <property type="match status" value="1"/>
</dbReference>
<evidence type="ECO:0000256" key="5">
    <source>
        <dbReference type="SAM" id="Phobius"/>
    </source>
</evidence>
<evidence type="ECO:0000256" key="4">
    <source>
        <dbReference type="ARBA" id="ARBA00023136"/>
    </source>
</evidence>
<protein>
    <submittedName>
        <fullName evidence="6">Amino acid/polyamine/organocation transporter (APC superfamily)</fullName>
    </submittedName>
</protein>
<dbReference type="Proteomes" id="UP000293874">
    <property type="component" value="Unassembled WGS sequence"/>
</dbReference>
<feature type="transmembrane region" description="Helical" evidence="5">
    <location>
        <begin position="174"/>
        <end position="197"/>
    </location>
</feature>
<dbReference type="Gene3D" id="1.20.1740.10">
    <property type="entry name" value="Amino acid/polyamine transporter I"/>
    <property type="match status" value="1"/>
</dbReference>
<feature type="transmembrane region" description="Helical" evidence="5">
    <location>
        <begin position="42"/>
        <end position="66"/>
    </location>
</feature>
<evidence type="ECO:0000256" key="3">
    <source>
        <dbReference type="ARBA" id="ARBA00022989"/>
    </source>
</evidence>
<dbReference type="PIRSF" id="PIRSF006060">
    <property type="entry name" value="AA_transporter"/>
    <property type="match status" value="1"/>
</dbReference>
<dbReference type="EMBL" id="SGXA01000005">
    <property type="protein sequence ID" value="RZS65584.1"/>
    <property type="molecule type" value="Genomic_DNA"/>
</dbReference>
<dbReference type="PANTHER" id="PTHR11785:SF512">
    <property type="entry name" value="SOBREMESA, ISOFORM B"/>
    <property type="match status" value="1"/>
</dbReference>
<evidence type="ECO:0000256" key="2">
    <source>
        <dbReference type="ARBA" id="ARBA00022692"/>
    </source>
</evidence>
<dbReference type="GO" id="GO:0015179">
    <property type="term" value="F:L-amino acid transmembrane transporter activity"/>
    <property type="evidence" value="ECO:0007669"/>
    <property type="project" value="TreeGrafter"/>
</dbReference>
<feature type="transmembrane region" description="Helical" evidence="5">
    <location>
        <begin position="356"/>
        <end position="374"/>
    </location>
</feature>
<feature type="transmembrane region" description="Helical" evidence="5">
    <location>
        <begin position="296"/>
        <end position="320"/>
    </location>
</feature>
<feature type="transmembrane region" description="Helical" evidence="5">
    <location>
        <begin position="87"/>
        <end position="116"/>
    </location>
</feature>
<dbReference type="PANTHER" id="PTHR11785">
    <property type="entry name" value="AMINO ACID TRANSPORTER"/>
    <property type="match status" value="1"/>
</dbReference>
<feature type="transmembrane region" description="Helical" evidence="5">
    <location>
        <begin position="12"/>
        <end position="30"/>
    </location>
</feature>
<dbReference type="AlphaFoldDB" id="A0A4Q7MC68"/>
<feature type="transmembrane region" description="Helical" evidence="5">
    <location>
        <begin position="258"/>
        <end position="276"/>
    </location>
</feature>
<gene>
    <name evidence="6" type="ORF">EV199_5759</name>
</gene>
<name>A0A4Q7MC68_9BACT</name>
<dbReference type="InterPro" id="IPR050598">
    <property type="entry name" value="AminoAcid_Transporter"/>
</dbReference>
<feature type="transmembrane region" description="Helical" evidence="5">
    <location>
        <begin position="412"/>
        <end position="435"/>
    </location>
</feature>
<comment type="caution">
    <text evidence="6">The sequence shown here is derived from an EMBL/GenBank/DDBJ whole genome shotgun (WGS) entry which is preliminary data.</text>
</comment>
<keyword evidence="2 5" id="KW-0812">Transmembrane</keyword>
<proteinExistence type="predicted"/>
<dbReference type="OrthoDB" id="9806937at2"/>
<dbReference type="RefSeq" id="WP_130544240.1">
    <property type="nucleotide sequence ID" value="NZ_CP042431.1"/>
</dbReference>
<evidence type="ECO:0000313" key="6">
    <source>
        <dbReference type="EMBL" id="RZS65584.1"/>
    </source>
</evidence>
<evidence type="ECO:0000313" key="7">
    <source>
        <dbReference type="Proteomes" id="UP000293874"/>
    </source>
</evidence>
<dbReference type="GO" id="GO:0016020">
    <property type="term" value="C:membrane"/>
    <property type="evidence" value="ECO:0007669"/>
    <property type="project" value="UniProtKB-SubCell"/>
</dbReference>
<sequence length="479" mass="51697">MAIPSARRMLGFWSATSIVVGSIIGSGVFMKPATMAAQTASPVWLALVWVVAGLLSLIGGLIYAEVGAMFPQTGGLYIYFQKMFGDFFAFMYGWAGFAVINTAAVSAISFVCAQYADFFLQLPQFAEATEKAVVWHIPLLGNLYPLENAGVKSLAIALIVGLTWLNYRSVKAGGIVQVVSTMIKVGVIILLVFGIFLSGNGSVQHFVQPSANPKEGWQLAGGLVAALTGAFMAYDGWVNVTFVGGEIKDPQRNIPRSLLMGLLSCVIIYLLVNQAYLYVLPVDRMSASSLVAADAIAIALGETSGAIVAAMIVICTFGAINGNTMTEARVTYAMGKDRLFFAFTGKEHTKYGTPGNALWLHCVWASVLVVSGSFDMLADMFVFVAWVAYTFGAIGVFVLRRKMPDHPRPYRVWGYPLVPLLFIGFAAFYVISTIMNDINKYNAGQTPVINSLLGLVITALGAPLYLYFRKSKTKARSSL</sequence>
<comment type="subcellular location">
    <subcellularLocation>
        <location evidence="1">Membrane</location>
        <topology evidence="1">Multi-pass membrane protein</topology>
    </subcellularLocation>
</comment>
<reference evidence="6 7" key="1">
    <citation type="submission" date="2019-02" db="EMBL/GenBank/DDBJ databases">
        <title>Genomic Encyclopedia of Type Strains, Phase IV (KMG-IV): sequencing the most valuable type-strain genomes for metagenomic binning, comparative biology and taxonomic classification.</title>
        <authorList>
            <person name="Goeker M."/>
        </authorList>
    </citation>
    <scope>NUCLEOTIDE SEQUENCE [LARGE SCALE GENOMIC DNA]</scope>
    <source>
        <strain evidence="6 7">DSM 18116</strain>
    </source>
</reference>
<feature type="transmembrane region" description="Helical" evidence="5">
    <location>
        <begin position="447"/>
        <end position="468"/>
    </location>
</feature>
<feature type="transmembrane region" description="Helical" evidence="5">
    <location>
        <begin position="217"/>
        <end position="237"/>
    </location>
</feature>